<gene>
    <name evidence="2" type="ORF">EDS130_LOCUS41896</name>
</gene>
<evidence type="ECO:0000256" key="1">
    <source>
        <dbReference type="SAM" id="SignalP"/>
    </source>
</evidence>
<dbReference type="OrthoDB" id="10012020at2759"/>
<feature type="signal peptide" evidence="1">
    <location>
        <begin position="1"/>
        <end position="15"/>
    </location>
</feature>
<proteinExistence type="predicted"/>
<keyword evidence="1" id="KW-0732">Signal</keyword>
<evidence type="ECO:0000313" key="3">
    <source>
        <dbReference type="Proteomes" id="UP000663852"/>
    </source>
</evidence>
<dbReference type="AlphaFoldDB" id="A0A815S7W0"/>
<dbReference type="EMBL" id="CAJNOJ010000577">
    <property type="protein sequence ID" value="CAF1488867.1"/>
    <property type="molecule type" value="Genomic_DNA"/>
</dbReference>
<protein>
    <submittedName>
        <fullName evidence="2">Uncharacterized protein</fullName>
    </submittedName>
</protein>
<sequence length="172" mass="18967">MAIILLTVTFNMVSTNILRGFNDDYCDPHTVTSEHYPSLLVSLTIQKTSPLKLKATYRLPNSTKQFSFEGMVLSGGFDVAAGVTACRSLGCSKRVGTSTMNWSPQPTCEFTCPDGTSAMQTCRYMIKELNCAADAMSLLECLTNERFWQYGSYSPTSSPYPGIDLKCTDCEE</sequence>
<feature type="chain" id="PRO_5032382986" evidence="1">
    <location>
        <begin position="16"/>
        <end position="172"/>
    </location>
</feature>
<organism evidence="2 3">
    <name type="scientific">Adineta ricciae</name>
    <name type="common">Rotifer</name>
    <dbReference type="NCBI Taxonomy" id="249248"/>
    <lineage>
        <taxon>Eukaryota</taxon>
        <taxon>Metazoa</taxon>
        <taxon>Spiralia</taxon>
        <taxon>Gnathifera</taxon>
        <taxon>Rotifera</taxon>
        <taxon>Eurotatoria</taxon>
        <taxon>Bdelloidea</taxon>
        <taxon>Adinetida</taxon>
        <taxon>Adinetidae</taxon>
        <taxon>Adineta</taxon>
    </lineage>
</organism>
<evidence type="ECO:0000313" key="2">
    <source>
        <dbReference type="EMBL" id="CAF1488867.1"/>
    </source>
</evidence>
<accession>A0A815S7W0</accession>
<comment type="caution">
    <text evidence="2">The sequence shown here is derived from an EMBL/GenBank/DDBJ whole genome shotgun (WGS) entry which is preliminary data.</text>
</comment>
<dbReference type="Proteomes" id="UP000663852">
    <property type="component" value="Unassembled WGS sequence"/>
</dbReference>
<name>A0A815S7W0_ADIRI</name>
<reference evidence="2" key="1">
    <citation type="submission" date="2021-02" db="EMBL/GenBank/DDBJ databases">
        <authorList>
            <person name="Nowell W R."/>
        </authorList>
    </citation>
    <scope>NUCLEOTIDE SEQUENCE</scope>
</reference>